<comment type="caution">
    <text evidence="1">The sequence shown here is derived from an EMBL/GenBank/DDBJ whole genome shotgun (WGS) entry which is preliminary data.</text>
</comment>
<accession>A0ABP0RWQ3</accession>
<organism evidence="1 2">
    <name type="scientific">Durusdinium trenchii</name>
    <dbReference type="NCBI Taxonomy" id="1381693"/>
    <lineage>
        <taxon>Eukaryota</taxon>
        <taxon>Sar</taxon>
        <taxon>Alveolata</taxon>
        <taxon>Dinophyceae</taxon>
        <taxon>Suessiales</taxon>
        <taxon>Symbiodiniaceae</taxon>
        <taxon>Durusdinium</taxon>
    </lineage>
</organism>
<dbReference type="EMBL" id="CAXAMM010042239">
    <property type="protein sequence ID" value="CAK9103702.1"/>
    <property type="molecule type" value="Genomic_DNA"/>
</dbReference>
<dbReference type="Proteomes" id="UP001642464">
    <property type="component" value="Unassembled WGS sequence"/>
</dbReference>
<gene>
    <name evidence="1" type="ORF">SCF082_LOCUS48429</name>
</gene>
<reference evidence="1 2" key="1">
    <citation type="submission" date="2024-02" db="EMBL/GenBank/DDBJ databases">
        <authorList>
            <person name="Chen Y."/>
            <person name="Shah S."/>
            <person name="Dougan E. K."/>
            <person name="Thang M."/>
            <person name="Chan C."/>
        </authorList>
    </citation>
    <scope>NUCLEOTIDE SEQUENCE [LARGE SCALE GENOMIC DNA]</scope>
</reference>
<protein>
    <submittedName>
        <fullName evidence="1">Uncharacterized protein</fullName>
    </submittedName>
</protein>
<evidence type="ECO:0000313" key="2">
    <source>
        <dbReference type="Proteomes" id="UP001642464"/>
    </source>
</evidence>
<dbReference type="Gene3D" id="1.25.40.10">
    <property type="entry name" value="Tetratricopeptide repeat domain"/>
    <property type="match status" value="1"/>
</dbReference>
<name>A0ABP0RWQ3_9DINO</name>
<sequence>MWHDGLQPDIVTMNSAMSASEDDWPAVLQHLRNLDGTAVTSGSALKVLASSVQWERGLECLVFLQRRGTLNSVAVTIACQLAGFAPKASGVVDEMLNRLEARGLQVSRRCGNAALAQSSWPIAMRQLQGQAAKNLPPNQVSYNTVSSHMADAGCWLQVVHLLAQRRQGLRLDVMGCGSGITACATCLAPLWHVALALMSSMQHSLIGAEVMNYNSLLSALRHGGLWRRAVLPKPPDTVTLGGLLAAHLDQSHWYRAIWCLSWAAARRLETDAPGIEAVATGCSRANQWPKALALGAPQGLPWQAALSLPRLEGLDVIMNVMQACLMDAEDASWSRALALCPATDDAPLLALKLNAFQVGMHTVAALATLVLLQKAGLRHVKSLLPRMR</sequence>
<evidence type="ECO:0000313" key="1">
    <source>
        <dbReference type="EMBL" id="CAK9103702.1"/>
    </source>
</evidence>
<keyword evidence="2" id="KW-1185">Reference proteome</keyword>
<dbReference type="InterPro" id="IPR011990">
    <property type="entry name" value="TPR-like_helical_dom_sf"/>
</dbReference>
<proteinExistence type="predicted"/>